<evidence type="ECO:0000256" key="4">
    <source>
        <dbReference type="ARBA" id="ARBA00022683"/>
    </source>
</evidence>
<dbReference type="EMBL" id="WWSH01000011">
    <property type="protein sequence ID" value="MZK11126.1"/>
    <property type="molecule type" value="Genomic_DNA"/>
</dbReference>
<evidence type="ECO:0000313" key="11">
    <source>
        <dbReference type="EMBL" id="MZK18544.1"/>
    </source>
</evidence>
<reference evidence="13" key="4">
    <citation type="submission" date="2020-02" db="EMBL/GenBank/DDBJ databases">
        <authorList>
            <person name="Littmann E."/>
            <person name="Sorbara M."/>
        </authorList>
    </citation>
    <scope>NUCLEOTIDE SEQUENCE</scope>
    <source>
        <strain evidence="13">MSK.10.16</strain>
    </source>
</reference>
<dbReference type="Proteomes" id="UP000446719">
    <property type="component" value="Unassembled WGS sequence"/>
</dbReference>
<proteinExistence type="predicted"/>
<sequence length="105" mass="11809">MDEKFETACFQIITYVGTARTHFINAIQCAKEGKYDEAAELIKQGDEAFSLGHNAHADLLTMDANGEISNGYMLLMHAEDQLMSAEGFRILADEFIALYKRIDEK</sequence>
<evidence type="ECO:0000313" key="14">
    <source>
        <dbReference type="Proteomes" id="UP000095439"/>
    </source>
</evidence>
<dbReference type="Proteomes" id="UP000472916">
    <property type="component" value="Unassembled WGS sequence"/>
</dbReference>
<comment type="cofactor">
    <cofactor evidence="6">
        <name>Mg(2+)</name>
        <dbReference type="ChEBI" id="CHEBI:18420"/>
    </cofactor>
    <text evidence="6">Binds 1 Mg(2+) ion per trimer.</text>
</comment>
<feature type="binding site" evidence="6">
    <location>
        <position position="80"/>
    </location>
    <ligand>
        <name>Mg(2+)</name>
        <dbReference type="ChEBI" id="CHEBI:18420"/>
        <note>ligand shared between all trimeric partners</note>
    </ligand>
</feature>
<dbReference type="PANTHER" id="PTHR34382">
    <property type="entry name" value="PTS SYSTEM N,N'-DIACETYLCHITOBIOSE-SPECIFIC EIIA COMPONENT"/>
    <property type="match status" value="1"/>
</dbReference>
<dbReference type="Pfam" id="PF02255">
    <property type="entry name" value="PTS_IIA"/>
    <property type="match status" value="1"/>
</dbReference>
<evidence type="ECO:0000256" key="7">
    <source>
        <dbReference type="PROSITE-ProRule" id="PRU00418"/>
    </source>
</evidence>
<organism evidence="8 15">
    <name type="scientific">Dorea longicatena</name>
    <dbReference type="NCBI Taxonomy" id="88431"/>
    <lineage>
        <taxon>Bacteria</taxon>
        <taxon>Bacillati</taxon>
        <taxon>Bacillota</taxon>
        <taxon>Clostridia</taxon>
        <taxon>Lachnospirales</taxon>
        <taxon>Lachnospiraceae</taxon>
        <taxon>Dorea</taxon>
    </lineage>
</organism>
<dbReference type="OrthoDB" id="389577at2"/>
<dbReference type="GO" id="GO:0016740">
    <property type="term" value="F:transferase activity"/>
    <property type="evidence" value="ECO:0007669"/>
    <property type="project" value="UniProtKB-KW"/>
</dbReference>
<dbReference type="GO" id="GO:0046872">
    <property type="term" value="F:metal ion binding"/>
    <property type="evidence" value="ECO:0007669"/>
    <property type="project" value="UniProtKB-KW"/>
</dbReference>
<dbReference type="EMBL" id="CYXO01000020">
    <property type="protein sequence ID" value="CUN22876.1"/>
    <property type="molecule type" value="Genomic_DNA"/>
</dbReference>
<keyword evidence="3 8" id="KW-0808">Transferase</keyword>
<evidence type="ECO:0000313" key="17">
    <source>
        <dbReference type="Proteomes" id="UP000449249"/>
    </source>
</evidence>
<dbReference type="PIRSF" id="PIRSF000699">
    <property type="entry name" value="PTS_IILac_III"/>
    <property type="match status" value="1"/>
</dbReference>
<keyword evidence="6" id="KW-0479">Metal-binding</keyword>
<dbReference type="GeneID" id="93138153"/>
<evidence type="ECO:0000313" key="15">
    <source>
        <dbReference type="Proteomes" id="UP000095597"/>
    </source>
</evidence>
<feature type="modified residue" description="Phosphohistidine; by HPr" evidence="7">
    <location>
        <position position="77"/>
    </location>
</feature>
<dbReference type="EMBL" id="JAAIOD010000014">
    <property type="protein sequence ID" value="NSE58618.1"/>
    <property type="molecule type" value="Genomic_DNA"/>
</dbReference>
<dbReference type="Proteomes" id="UP000724058">
    <property type="component" value="Unassembled WGS sequence"/>
</dbReference>
<keyword evidence="1" id="KW-0813">Transport</keyword>
<keyword evidence="4" id="KW-0598">Phosphotransferase system</keyword>
<evidence type="ECO:0000256" key="5">
    <source>
        <dbReference type="PIRSR" id="PIRSR000699-1"/>
    </source>
</evidence>
<reference evidence="16 17" key="2">
    <citation type="journal article" date="2019" name="Nat. Med.">
        <title>A library of human gut bacterial isolates paired with longitudinal multiomics data enables mechanistic microbiome research.</title>
        <authorList>
            <person name="Poyet M."/>
            <person name="Groussin M."/>
            <person name="Gibbons S.M."/>
            <person name="Avila-Pacheco J."/>
            <person name="Jiang X."/>
            <person name="Kearney S.M."/>
            <person name="Perrotta A.R."/>
            <person name="Berdy B."/>
            <person name="Zhao S."/>
            <person name="Lieberman T.D."/>
            <person name="Swanson P.K."/>
            <person name="Smith M."/>
            <person name="Roesemann S."/>
            <person name="Alexander J.E."/>
            <person name="Rich S.A."/>
            <person name="Livny J."/>
            <person name="Vlamakis H."/>
            <person name="Clish C."/>
            <person name="Bullock K."/>
            <person name="Deik A."/>
            <person name="Scott J."/>
            <person name="Pierce K.A."/>
            <person name="Xavier R.J."/>
            <person name="Alm E.J."/>
        </authorList>
    </citation>
    <scope>NUCLEOTIDE SEQUENCE [LARGE SCALE GENOMIC DNA]</scope>
    <source>
        <strain evidence="10 17">BIOML-A1</strain>
        <strain evidence="12 18">BIOML-A6</strain>
        <strain evidence="11 16">BIOML-A7</strain>
    </source>
</reference>
<evidence type="ECO:0000313" key="18">
    <source>
        <dbReference type="Proteomes" id="UP000472916"/>
    </source>
</evidence>
<evidence type="ECO:0000313" key="13">
    <source>
        <dbReference type="EMBL" id="NSE58618.1"/>
    </source>
</evidence>
<dbReference type="Proteomes" id="UP000095597">
    <property type="component" value="Unassembled WGS sequence"/>
</dbReference>
<evidence type="ECO:0000256" key="3">
    <source>
        <dbReference type="ARBA" id="ARBA00022679"/>
    </source>
</evidence>
<dbReference type="EMBL" id="WWSC01000022">
    <property type="protein sequence ID" value="MZK42773.1"/>
    <property type="molecule type" value="Genomic_DNA"/>
</dbReference>
<reference evidence="14 15" key="1">
    <citation type="submission" date="2015-09" db="EMBL/GenBank/DDBJ databases">
        <authorList>
            <consortium name="Pathogen Informatics"/>
        </authorList>
    </citation>
    <scope>NUCLEOTIDE SEQUENCE [LARGE SCALE GENOMIC DNA]</scope>
    <source>
        <strain evidence="9 14">2789STDY5608866</strain>
        <strain evidence="8 15">2789STDY5834961</strain>
    </source>
</reference>
<evidence type="ECO:0000313" key="8">
    <source>
        <dbReference type="EMBL" id="CUN22876.1"/>
    </source>
</evidence>
<dbReference type="PROSITE" id="PS51095">
    <property type="entry name" value="PTS_EIIA_TYPE_3"/>
    <property type="match status" value="1"/>
</dbReference>
<evidence type="ECO:0000256" key="2">
    <source>
        <dbReference type="ARBA" id="ARBA00022597"/>
    </source>
</evidence>
<keyword evidence="6" id="KW-0460">Magnesium</keyword>
<accession>A0A173V872</accession>
<evidence type="ECO:0000313" key="10">
    <source>
        <dbReference type="EMBL" id="MZK11126.1"/>
    </source>
</evidence>
<dbReference type="EMBL" id="WWSB01000013">
    <property type="protein sequence ID" value="MZK18544.1"/>
    <property type="molecule type" value="Genomic_DNA"/>
</dbReference>
<name>A0A173V872_9FIRM</name>
<dbReference type="SUPFAM" id="SSF46973">
    <property type="entry name" value="Enzyme IIa from lactose specific PTS, IIa-lac"/>
    <property type="match status" value="1"/>
</dbReference>
<dbReference type="EMBL" id="CYYY01000015">
    <property type="protein sequence ID" value="CUO21076.1"/>
    <property type="molecule type" value="Genomic_DNA"/>
</dbReference>
<protein>
    <submittedName>
        <fullName evidence="8">Oligo-beta-mannoside-specific phosphotransferase enzyme IIA component</fullName>
        <ecNumber evidence="8">2.7.1.-</ecNumber>
    </submittedName>
    <submittedName>
        <fullName evidence="10">PTS lactose/cellobiose transporter subunit IIA</fullName>
    </submittedName>
</protein>
<dbReference type="AlphaFoldDB" id="A0A173V872"/>
<dbReference type="Gene3D" id="1.20.58.80">
    <property type="entry name" value="Phosphotransferase system, lactose/cellobiose-type IIA subunit"/>
    <property type="match status" value="1"/>
</dbReference>
<keyword evidence="2" id="KW-0762">Sugar transport</keyword>
<dbReference type="Proteomes" id="UP000449249">
    <property type="component" value="Unassembled WGS sequence"/>
</dbReference>
<dbReference type="Proteomes" id="UP000095439">
    <property type="component" value="Unassembled WGS sequence"/>
</dbReference>
<gene>
    <name evidence="8" type="primary">gmuA</name>
    <name evidence="9" type="ORF">ERS852423_02586</name>
    <name evidence="8" type="ORF">ERS852573_02662</name>
    <name evidence="13" type="ORF">G4332_10975</name>
    <name evidence="12" type="ORF">GT528_14050</name>
    <name evidence="11" type="ORF">GT565_10540</name>
    <name evidence="10" type="ORF">GT576_12450</name>
</gene>
<feature type="active site" description="Tele-phosphohistidine intermediate" evidence="5">
    <location>
        <position position="77"/>
    </location>
</feature>
<dbReference type="PANTHER" id="PTHR34382:SF7">
    <property type="entry name" value="PTS SYSTEM N,N'-DIACETYLCHITOBIOSE-SPECIFIC EIIA COMPONENT"/>
    <property type="match status" value="1"/>
</dbReference>
<dbReference type="GO" id="GO:0009401">
    <property type="term" value="P:phosphoenolpyruvate-dependent sugar phosphotransferase system"/>
    <property type="evidence" value="ECO:0007669"/>
    <property type="project" value="UniProtKB-KW"/>
</dbReference>
<evidence type="ECO:0000313" key="16">
    <source>
        <dbReference type="Proteomes" id="UP000446719"/>
    </source>
</evidence>
<evidence type="ECO:0000256" key="6">
    <source>
        <dbReference type="PIRSR" id="PIRSR000699-2"/>
    </source>
</evidence>
<dbReference type="EC" id="2.7.1.-" evidence="8"/>
<dbReference type="InterPro" id="IPR036542">
    <property type="entry name" value="PTS_IIA_lac/cel_sf"/>
</dbReference>
<evidence type="ECO:0000313" key="9">
    <source>
        <dbReference type="EMBL" id="CUO21076.1"/>
    </source>
</evidence>
<dbReference type="InterPro" id="IPR003188">
    <property type="entry name" value="PTS_IIA_lac/cel"/>
</dbReference>
<reference evidence="13" key="3">
    <citation type="journal article" date="2020" name="Cell Host Microbe">
        <title>Functional and Genomic Variation between Human-Derived Isolates of Lachnospiraceae Reveals Inter- and Intra-Species Diversity.</title>
        <authorList>
            <person name="Sorbara M.T."/>
            <person name="Littmann E.R."/>
            <person name="Fontana E."/>
            <person name="Moody T.U."/>
            <person name="Kohout C.E."/>
            <person name="Gjonbalaj M."/>
            <person name="Eaton V."/>
            <person name="Seok R."/>
            <person name="Leiner I.M."/>
            <person name="Pamer E.G."/>
        </authorList>
    </citation>
    <scope>NUCLEOTIDE SEQUENCE</scope>
    <source>
        <strain evidence="13">MSK.10.16</strain>
    </source>
</reference>
<evidence type="ECO:0000256" key="1">
    <source>
        <dbReference type="ARBA" id="ARBA00022448"/>
    </source>
</evidence>
<dbReference type="RefSeq" id="WP_006427173.1">
    <property type="nucleotide sequence ID" value="NZ_CABIWY010000015.1"/>
</dbReference>
<evidence type="ECO:0000313" key="12">
    <source>
        <dbReference type="EMBL" id="MZK42773.1"/>
    </source>
</evidence>